<dbReference type="Proteomes" id="UP000694520">
    <property type="component" value="Chromosome 12"/>
</dbReference>
<dbReference type="AlphaFoldDB" id="A0A8C0AB11"/>
<comment type="function">
    <text evidence="2">May regulate transcriptional activity.</text>
</comment>
<organism evidence="8 9">
    <name type="scientific">Bos mutus grunniens</name>
    <name type="common">Wild yak</name>
    <name type="synonym">Bos grunniens</name>
    <dbReference type="NCBI Taxonomy" id="30521"/>
    <lineage>
        <taxon>Eukaryota</taxon>
        <taxon>Metazoa</taxon>
        <taxon>Chordata</taxon>
        <taxon>Craniata</taxon>
        <taxon>Vertebrata</taxon>
        <taxon>Euteleostomi</taxon>
        <taxon>Mammalia</taxon>
        <taxon>Eutheria</taxon>
        <taxon>Laurasiatheria</taxon>
        <taxon>Artiodactyla</taxon>
        <taxon>Ruminantia</taxon>
        <taxon>Pecora</taxon>
        <taxon>Bovidae</taxon>
        <taxon>Bovinae</taxon>
        <taxon>Bos</taxon>
    </lineage>
</organism>
<evidence type="ECO:0000256" key="1">
    <source>
        <dbReference type="ARBA" id="ARBA00023242"/>
    </source>
</evidence>
<dbReference type="SUPFAM" id="SSF47353">
    <property type="entry name" value="Retrovirus capsid dimerization domain-like"/>
    <property type="match status" value="1"/>
</dbReference>
<accession>A0A8C0AB11</accession>
<dbReference type="SMART" id="SM00431">
    <property type="entry name" value="SCAN"/>
    <property type="match status" value="1"/>
</dbReference>
<keyword evidence="9" id="KW-1185">Reference proteome</keyword>
<dbReference type="Pfam" id="PF02023">
    <property type="entry name" value="SCAN"/>
    <property type="match status" value="1"/>
</dbReference>
<feature type="domain" description="SCAN box" evidence="7">
    <location>
        <begin position="300"/>
        <end position="358"/>
    </location>
</feature>
<name>A0A8C0AB11_BOSMU</name>
<dbReference type="PROSITE" id="PS50804">
    <property type="entry name" value="SCAN_BOX"/>
    <property type="match status" value="1"/>
</dbReference>
<evidence type="ECO:0000256" key="2">
    <source>
        <dbReference type="ARBA" id="ARBA00037286"/>
    </source>
</evidence>
<sequence length="371" mass="38017">SGPSTQARLQGRTQVTCKLKRSRRAKTLLRASSGLGGGFGTCSSSDPSSDPSSGSSSSSDSSSSSSDFSSNRSSKAPPSGASRGELRLVCSPAGAATSRPDVRTRGGAASGSPDPASGLLCAELIIEKAAGTPTSGRPRRFAGAGKLGAPSARLPQGRALRPVEEVPFAPPPCRRRAEPTTAGQRATRGAGVMAATEQSLAPAGSSAPPSGKEEGAGPSSGTEGDPAGSSSTPEAPPSIPDSSNPSATVPEANVKPPAAGSAALDLPVGPAPQGPAPVAEASPRSPPGPGGSRPGPETFRQRFRQFRYQDAAGPREAFRQLRELSRQWLRPDIRTKEQIVEMLVQEQLLAILPEAARARRLRRRTDVRITG</sequence>
<feature type="compositionally biased region" description="Low complexity" evidence="6">
    <location>
        <begin position="201"/>
        <end position="210"/>
    </location>
</feature>
<dbReference type="GO" id="GO:0005634">
    <property type="term" value="C:nucleus"/>
    <property type="evidence" value="ECO:0007669"/>
    <property type="project" value="UniProtKB-SubCell"/>
</dbReference>
<feature type="region of interest" description="Disordered" evidence="6">
    <location>
        <begin position="129"/>
        <end position="300"/>
    </location>
</feature>
<evidence type="ECO:0000313" key="8">
    <source>
        <dbReference type="Ensembl" id="ENSBGRP00000020634.1"/>
    </source>
</evidence>
<evidence type="ECO:0000256" key="5">
    <source>
        <dbReference type="PROSITE-ProRule" id="PRU00187"/>
    </source>
</evidence>
<evidence type="ECO:0000313" key="9">
    <source>
        <dbReference type="Proteomes" id="UP000694520"/>
    </source>
</evidence>
<dbReference type="FunFam" id="1.10.4020.10:FF:000003">
    <property type="entry name" value="SCAN domain-containing protein 1"/>
    <property type="match status" value="1"/>
</dbReference>
<evidence type="ECO:0000256" key="3">
    <source>
        <dbReference type="ARBA" id="ARBA00038697"/>
    </source>
</evidence>
<feature type="compositionally biased region" description="Polar residues" evidence="6">
    <location>
        <begin position="1"/>
        <end position="16"/>
    </location>
</feature>
<dbReference type="PANTHER" id="PTHR45935">
    <property type="entry name" value="PROTEIN ZBED8-RELATED"/>
    <property type="match status" value="1"/>
</dbReference>
<protein>
    <recommendedName>
        <fullName evidence="4">SCAN domain-containing protein 1</fullName>
    </recommendedName>
</protein>
<dbReference type="InterPro" id="IPR038269">
    <property type="entry name" value="SCAN_sf"/>
</dbReference>
<evidence type="ECO:0000259" key="7">
    <source>
        <dbReference type="PROSITE" id="PS50804"/>
    </source>
</evidence>
<feature type="region of interest" description="Disordered" evidence="6">
    <location>
        <begin position="1"/>
        <end position="117"/>
    </location>
</feature>
<reference evidence="8" key="3">
    <citation type="submission" date="2025-09" db="UniProtKB">
        <authorList>
            <consortium name="Ensembl"/>
        </authorList>
    </citation>
    <scope>IDENTIFICATION</scope>
</reference>
<reference evidence="8" key="1">
    <citation type="submission" date="2019-05" db="EMBL/GenBank/DDBJ databases">
        <authorList>
            <person name="Zhang S."/>
            <person name="Liu J."/>
        </authorList>
    </citation>
    <scope>NUCLEOTIDE SEQUENCE [LARGE SCALE GENOMIC DNA]</scope>
</reference>
<dbReference type="Gene3D" id="1.10.4020.10">
    <property type="entry name" value="DNA breaking-rejoining enzymes"/>
    <property type="match status" value="1"/>
</dbReference>
<proteinExistence type="predicted"/>
<dbReference type="Ensembl" id="ENSBGRT00000023859.1">
    <property type="protein sequence ID" value="ENSBGRP00000020634.1"/>
    <property type="gene ID" value="ENSBGRG00000013066.1"/>
</dbReference>
<evidence type="ECO:0000256" key="6">
    <source>
        <dbReference type="SAM" id="MobiDB-lite"/>
    </source>
</evidence>
<dbReference type="CDD" id="cd07936">
    <property type="entry name" value="SCAN"/>
    <property type="match status" value="1"/>
</dbReference>
<reference evidence="8" key="2">
    <citation type="submission" date="2025-08" db="UniProtKB">
        <authorList>
            <consortium name="Ensembl"/>
        </authorList>
    </citation>
    <scope>IDENTIFICATION</scope>
</reference>
<dbReference type="PANTHER" id="PTHR45935:SF10">
    <property type="entry name" value="SCAN DOMAIN-CONTAINING 1"/>
    <property type="match status" value="1"/>
</dbReference>
<feature type="compositionally biased region" description="Low complexity" evidence="6">
    <location>
        <begin position="43"/>
        <end position="74"/>
    </location>
</feature>
<evidence type="ECO:0000256" key="4">
    <source>
        <dbReference type="ARBA" id="ARBA00040892"/>
    </source>
</evidence>
<dbReference type="InterPro" id="IPR003309">
    <property type="entry name" value="SCAN_dom"/>
</dbReference>
<keyword evidence="1 5" id="KW-0539">Nucleus</keyword>
<comment type="subcellular location">
    <subcellularLocation>
        <location evidence="5">Nucleus</location>
    </subcellularLocation>
</comment>
<feature type="compositionally biased region" description="Basic residues" evidence="6">
    <location>
        <begin position="18"/>
        <end position="27"/>
    </location>
</feature>
<dbReference type="GeneTree" id="ENSGT00940000163024"/>
<comment type="subunit">
    <text evidence="3">Interacts with ZNF202.</text>
</comment>
<dbReference type="InterPro" id="IPR050916">
    <property type="entry name" value="SCAN-C2H2_zinc_finger"/>
</dbReference>